<dbReference type="Pfam" id="PF00313">
    <property type="entry name" value="CSD"/>
    <property type="match status" value="2"/>
</dbReference>
<feature type="compositionally biased region" description="Gly residues" evidence="1">
    <location>
        <begin position="103"/>
        <end position="118"/>
    </location>
</feature>
<protein>
    <submittedName>
        <fullName evidence="3">Cold shock domain-containing protein</fullName>
    </submittedName>
</protein>
<dbReference type="InterPro" id="IPR002059">
    <property type="entry name" value="CSP_DNA-bd"/>
</dbReference>
<evidence type="ECO:0000259" key="2">
    <source>
        <dbReference type="PROSITE" id="PS51857"/>
    </source>
</evidence>
<reference evidence="3 4" key="1">
    <citation type="submission" date="2020-03" db="EMBL/GenBank/DDBJ databases">
        <title>Roseomonas selenitidurans sp. nov. isolated from urban soil.</title>
        <authorList>
            <person name="Liu H."/>
        </authorList>
    </citation>
    <scope>NUCLEOTIDE SEQUENCE [LARGE SCALE GENOMIC DNA]</scope>
    <source>
        <strain evidence="3 4">BU-1</strain>
    </source>
</reference>
<dbReference type="InterPro" id="IPR012340">
    <property type="entry name" value="NA-bd_OB-fold"/>
</dbReference>
<dbReference type="PRINTS" id="PR00050">
    <property type="entry name" value="COLDSHOCK"/>
</dbReference>
<name>A0ABX1EAA5_9PROT</name>
<evidence type="ECO:0000256" key="1">
    <source>
        <dbReference type="SAM" id="MobiDB-lite"/>
    </source>
</evidence>
<dbReference type="SMART" id="SM00357">
    <property type="entry name" value="CSP"/>
    <property type="match status" value="2"/>
</dbReference>
<dbReference type="SUPFAM" id="SSF50249">
    <property type="entry name" value="Nucleic acid-binding proteins"/>
    <property type="match status" value="2"/>
</dbReference>
<evidence type="ECO:0000313" key="4">
    <source>
        <dbReference type="Proteomes" id="UP000787635"/>
    </source>
</evidence>
<dbReference type="InterPro" id="IPR050181">
    <property type="entry name" value="Cold_shock_domain"/>
</dbReference>
<comment type="caution">
    <text evidence="3">The sequence shown here is derived from an EMBL/GenBank/DDBJ whole genome shotgun (WGS) entry which is preliminary data.</text>
</comment>
<feature type="region of interest" description="Disordered" evidence="1">
    <location>
        <begin position="90"/>
        <end position="131"/>
    </location>
</feature>
<dbReference type="PROSITE" id="PS51857">
    <property type="entry name" value="CSD_2"/>
    <property type="match status" value="2"/>
</dbReference>
<dbReference type="Gene3D" id="2.40.50.140">
    <property type="entry name" value="Nucleic acid-binding proteins"/>
    <property type="match status" value="2"/>
</dbReference>
<keyword evidence="4" id="KW-1185">Reference proteome</keyword>
<dbReference type="PANTHER" id="PTHR11544">
    <property type="entry name" value="COLD SHOCK DOMAIN CONTAINING PROTEINS"/>
    <property type="match status" value="1"/>
</dbReference>
<proteinExistence type="predicted"/>
<dbReference type="InterPro" id="IPR011129">
    <property type="entry name" value="CSD"/>
</dbReference>
<feature type="domain" description="CSD" evidence="2">
    <location>
        <begin position="23"/>
        <end position="88"/>
    </location>
</feature>
<sequence length="196" mass="19616">MPSFAPSAAPRRASSAPVASGPDVAAVVKRFDPERGFGFVAVDGGGGDAFLHISVLQRAGADTVAPGTKLRVRVGQGERGPQVTEVLEVGPVGEVPPSPPRGAMGGGPRAGGPGGGGSFRAPPPPGSGEEVQGTVKWYSAEKGFGFVTPSDGGKDVFVHATALERSGLRPLTEGQAVTLRVVQGKKGPEAASVTTA</sequence>
<dbReference type="Proteomes" id="UP000787635">
    <property type="component" value="Unassembled WGS sequence"/>
</dbReference>
<gene>
    <name evidence="3" type="ORF">HEQ75_25030</name>
</gene>
<dbReference type="CDD" id="cd04458">
    <property type="entry name" value="CSP_CDS"/>
    <property type="match status" value="2"/>
</dbReference>
<feature type="domain" description="CSD" evidence="2">
    <location>
        <begin position="130"/>
        <end position="195"/>
    </location>
</feature>
<organism evidence="3 4">
    <name type="scientific">Falsiroseomonas selenitidurans</name>
    <dbReference type="NCBI Taxonomy" id="2716335"/>
    <lineage>
        <taxon>Bacteria</taxon>
        <taxon>Pseudomonadati</taxon>
        <taxon>Pseudomonadota</taxon>
        <taxon>Alphaproteobacteria</taxon>
        <taxon>Acetobacterales</taxon>
        <taxon>Roseomonadaceae</taxon>
        <taxon>Falsiroseomonas</taxon>
    </lineage>
</organism>
<dbReference type="EMBL" id="JAAVNE010000067">
    <property type="protein sequence ID" value="NKC34145.1"/>
    <property type="molecule type" value="Genomic_DNA"/>
</dbReference>
<evidence type="ECO:0000313" key="3">
    <source>
        <dbReference type="EMBL" id="NKC34145.1"/>
    </source>
</evidence>
<feature type="region of interest" description="Disordered" evidence="1">
    <location>
        <begin position="1"/>
        <end position="22"/>
    </location>
</feature>
<accession>A0ABX1EAA5</accession>